<accession>A0A3A6TYK5</accession>
<evidence type="ECO:0000313" key="2">
    <source>
        <dbReference type="Proteomes" id="UP000273022"/>
    </source>
</evidence>
<protein>
    <submittedName>
        <fullName evidence="1">Uncharacterized protein</fullName>
    </submittedName>
</protein>
<reference evidence="1 2" key="1">
    <citation type="submission" date="2018-09" db="EMBL/GenBank/DDBJ databases">
        <title>Phylogeny of the Shewanellaceae, and recommendation for two new genera, Pseudoshewanella and Parashewanella.</title>
        <authorList>
            <person name="Wang G."/>
        </authorList>
    </citation>
    <scope>NUCLEOTIDE SEQUENCE [LARGE SCALE GENOMIC DNA]</scope>
    <source>
        <strain evidence="1 2">KCTC 22492</strain>
    </source>
</reference>
<gene>
    <name evidence="1" type="ORF">D5R81_06595</name>
</gene>
<dbReference type="RefSeq" id="WP_121852864.1">
    <property type="nucleotide sequence ID" value="NZ_CP037952.1"/>
</dbReference>
<proteinExistence type="predicted"/>
<name>A0A3A6TYK5_9GAMM</name>
<dbReference type="EMBL" id="QYYH01000030">
    <property type="protein sequence ID" value="RJY18172.1"/>
    <property type="molecule type" value="Genomic_DNA"/>
</dbReference>
<dbReference type="AlphaFoldDB" id="A0A3A6TYK5"/>
<organism evidence="1 2">
    <name type="scientific">Parashewanella spongiae</name>
    <dbReference type="NCBI Taxonomy" id="342950"/>
    <lineage>
        <taxon>Bacteria</taxon>
        <taxon>Pseudomonadati</taxon>
        <taxon>Pseudomonadota</taxon>
        <taxon>Gammaproteobacteria</taxon>
        <taxon>Alteromonadales</taxon>
        <taxon>Shewanellaceae</taxon>
        <taxon>Parashewanella</taxon>
    </lineage>
</organism>
<sequence>MTLIGSPVHLTQDYSTGTQLKTPAVPNINPQLENTIETETETETLIPSSLSVNKSARVSYLTAKISFSKFDKVAFMTPEEFFDTEKDWHHFAYQLDILAEKTATIDCQMPCMYHTANAIKKQLDLQIKSEWLPKSDKDALIRFRQRVEELSHKNYEYRESLEIAIVYAITQDVFAFQSIPFCENEPRQEILSTCVGMIRTRINYFQQLKILASDSSANNFYTENTITLSHFLKRKWGLLLSKFNEKSTSCLSSSEHDNEEEYREISAILFFLFGSTAFNIIEGRNYINLYRYMIANSFGEKILVPSFTGHSVKSINLCQHTALVPIGLTTRNLCLHDEINMSSGLLTFHDIWHELNINSCRISNSPEKQQGHSAVIIFYTLQDRIRCEIHFVGEMMMFDVTHEGGYLPKEIFENPQLGSYVIKDFKKSIDSEWSDVPRPNADYQSDELLKLGQEWLIAVIKRANIKAFTDKEFNIVYTKVARNTSRELHA</sequence>
<dbReference type="Proteomes" id="UP000273022">
    <property type="component" value="Unassembled WGS sequence"/>
</dbReference>
<evidence type="ECO:0000313" key="1">
    <source>
        <dbReference type="EMBL" id="RJY18172.1"/>
    </source>
</evidence>
<keyword evidence="2" id="KW-1185">Reference proteome</keyword>
<comment type="caution">
    <text evidence="1">The sequence shown here is derived from an EMBL/GenBank/DDBJ whole genome shotgun (WGS) entry which is preliminary data.</text>
</comment>